<evidence type="ECO:0000313" key="1">
    <source>
        <dbReference type="EMBL" id="ALG10427.1"/>
    </source>
</evidence>
<evidence type="ECO:0000313" key="2">
    <source>
        <dbReference type="Proteomes" id="UP000063699"/>
    </source>
</evidence>
<reference evidence="1 2" key="1">
    <citation type="submission" date="2015-07" db="EMBL/GenBank/DDBJ databases">
        <title>Genome sequencing of Kibdelosporangium phytohabitans.</title>
        <authorList>
            <person name="Qin S."/>
            <person name="Xing K."/>
        </authorList>
    </citation>
    <scope>NUCLEOTIDE SEQUENCE [LARGE SCALE GENOMIC DNA]</scope>
    <source>
        <strain evidence="1 2">KLBMP1111</strain>
    </source>
</reference>
<dbReference type="KEGG" id="kphy:AOZ06_29195"/>
<sequence length="85" mass="9515">MLVIRQQTGDGSDGVVECVAAAEMSDQGAPVLHVGDGVLDTHSPLCMRFPLRFTEFRDARHLFEPLLLMFRYGLVTCPRVWAPNR</sequence>
<organism evidence="1 2">
    <name type="scientific">Kibdelosporangium phytohabitans</name>
    <dbReference type="NCBI Taxonomy" id="860235"/>
    <lineage>
        <taxon>Bacteria</taxon>
        <taxon>Bacillati</taxon>
        <taxon>Actinomycetota</taxon>
        <taxon>Actinomycetes</taxon>
        <taxon>Pseudonocardiales</taxon>
        <taxon>Pseudonocardiaceae</taxon>
        <taxon>Kibdelosporangium</taxon>
    </lineage>
</organism>
<dbReference type="RefSeq" id="WP_054292330.1">
    <property type="nucleotide sequence ID" value="NZ_CP012752.1"/>
</dbReference>
<dbReference type="AlphaFoldDB" id="A0A0N9I722"/>
<gene>
    <name evidence="1" type="ORF">AOZ06_29195</name>
</gene>
<name>A0A0N9I722_9PSEU</name>
<dbReference type="EMBL" id="CP012752">
    <property type="protein sequence ID" value="ALG10427.1"/>
    <property type="molecule type" value="Genomic_DNA"/>
</dbReference>
<proteinExistence type="predicted"/>
<accession>A0A0N9I722</accession>
<dbReference type="Proteomes" id="UP000063699">
    <property type="component" value="Chromosome"/>
</dbReference>
<keyword evidence="2" id="KW-1185">Reference proteome</keyword>
<protein>
    <submittedName>
        <fullName evidence="1">Uncharacterized protein</fullName>
    </submittedName>
</protein>